<dbReference type="SUPFAM" id="SSF53335">
    <property type="entry name" value="S-adenosyl-L-methionine-dependent methyltransferases"/>
    <property type="match status" value="1"/>
</dbReference>
<dbReference type="GO" id="GO:0160105">
    <property type="term" value="F:tRNA (adenine(22)-N1)-methyltransferase activity"/>
    <property type="evidence" value="ECO:0007669"/>
    <property type="project" value="InterPro"/>
</dbReference>
<keyword evidence="1" id="KW-0808">Transferase</keyword>
<dbReference type="Gene3D" id="1.10.287.1890">
    <property type="match status" value="1"/>
</dbReference>
<name>A0A1H9RD65_9BACI</name>
<dbReference type="STRING" id="1601833.SAMN05518684_10366"/>
<dbReference type="InterPro" id="IPR006901">
    <property type="entry name" value="TrmK"/>
</dbReference>
<proteinExistence type="predicted"/>
<protein>
    <submittedName>
        <fullName evidence="1">tRNA (Adenine22-N1)-methyltransferase</fullName>
    </submittedName>
</protein>
<accession>A0A1H9RD65</accession>
<evidence type="ECO:0000313" key="1">
    <source>
        <dbReference type="EMBL" id="SER69863.1"/>
    </source>
</evidence>
<dbReference type="Gene3D" id="3.40.50.150">
    <property type="entry name" value="Vaccinia Virus protein VP39"/>
    <property type="match status" value="1"/>
</dbReference>
<dbReference type="Proteomes" id="UP000198571">
    <property type="component" value="Unassembled WGS sequence"/>
</dbReference>
<dbReference type="Pfam" id="PF04816">
    <property type="entry name" value="TrmK"/>
    <property type="match status" value="1"/>
</dbReference>
<dbReference type="PANTHER" id="PTHR38451:SF1">
    <property type="entry name" value="TRNA (ADENINE(22)-N(1))-METHYLTRANSFERASE"/>
    <property type="match status" value="1"/>
</dbReference>
<dbReference type="AlphaFoldDB" id="A0A1H9RD65"/>
<dbReference type="EMBL" id="FOGT01000003">
    <property type="protein sequence ID" value="SER69863.1"/>
    <property type="molecule type" value="Genomic_DNA"/>
</dbReference>
<keyword evidence="1" id="KW-0489">Methyltransferase</keyword>
<keyword evidence="2" id="KW-1185">Reference proteome</keyword>
<sequence length="235" mass="26303">MKKDKLSKRLEKVSQFIKEGAVVADIGSDHGYLPVYLTDTGKSPFVIAGDVNEGPLSSAREQIIKHNLNDKIKAKLGSGLAVLEGESVDTVVIAGMGGPLIASILDKDKELLKGVNRLVLQPNVASDHVRKWLFDNGWNLVDEAILEEDDHVYEIAVAEKGNARKNYSSMLEKELWMGPCLLKNKNSAFEKKWKRELAQLEKIDKQLETAVTRPGLREKKQDIKMKITWLKEELA</sequence>
<reference evidence="2" key="1">
    <citation type="submission" date="2016-10" db="EMBL/GenBank/DDBJ databases">
        <authorList>
            <person name="Varghese N."/>
            <person name="Submissions S."/>
        </authorList>
    </citation>
    <scope>NUCLEOTIDE SEQUENCE [LARGE SCALE GENOMIC DNA]</scope>
    <source>
        <strain evidence="2">S9</strain>
    </source>
</reference>
<evidence type="ECO:0000313" key="2">
    <source>
        <dbReference type="Proteomes" id="UP000198571"/>
    </source>
</evidence>
<dbReference type="PIRSF" id="PIRSF018637">
    <property type="entry name" value="TrmK"/>
    <property type="match status" value="1"/>
</dbReference>
<dbReference type="PANTHER" id="PTHR38451">
    <property type="entry name" value="TRNA (ADENINE(22)-N(1))-METHYLTRANSFERASE"/>
    <property type="match status" value="1"/>
</dbReference>
<dbReference type="GO" id="GO:0032259">
    <property type="term" value="P:methylation"/>
    <property type="evidence" value="ECO:0007669"/>
    <property type="project" value="UniProtKB-KW"/>
</dbReference>
<gene>
    <name evidence="1" type="ORF">SAMN05518684_10366</name>
</gene>
<dbReference type="InterPro" id="IPR029063">
    <property type="entry name" value="SAM-dependent_MTases_sf"/>
</dbReference>
<dbReference type="RefSeq" id="WP_093047813.1">
    <property type="nucleotide sequence ID" value="NZ_FOGT01000003.1"/>
</dbReference>
<dbReference type="OrthoDB" id="5881184at2"/>
<organism evidence="1 2">
    <name type="scientific">Salipaludibacillus aurantiacus</name>
    <dbReference type="NCBI Taxonomy" id="1601833"/>
    <lineage>
        <taxon>Bacteria</taxon>
        <taxon>Bacillati</taxon>
        <taxon>Bacillota</taxon>
        <taxon>Bacilli</taxon>
        <taxon>Bacillales</taxon>
        <taxon>Bacillaceae</taxon>
    </lineage>
</organism>